<comment type="caution">
    <text evidence="1">The sequence shown here is derived from an EMBL/GenBank/DDBJ whole genome shotgun (WGS) entry which is preliminary data.</text>
</comment>
<gene>
    <name evidence="1" type="primary">NCL1_44347</name>
    <name evidence="1" type="ORF">TNCV_4024511</name>
</gene>
<evidence type="ECO:0000313" key="1">
    <source>
        <dbReference type="EMBL" id="GFY32827.1"/>
    </source>
</evidence>
<organism evidence="1 2">
    <name type="scientific">Trichonephila clavipes</name>
    <name type="common">Golden silk orbweaver</name>
    <name type="synonym">Nephila clavipes</name>
    <dbReference type="NCBI Taxonomy" id="2585209"/>
    <lineage>
        <taxon>Eukaryota</taxon>
        <taxon>Metazoa</taxon>
        <taxon>Ecdysozoa</taxon>
        <taxon>Arthropoda</taxon>
        <taxon>Chelicerata</taxon>
        <taxon>Arachnida</taxon>
        <taxon>Araneae</taxon>
        <taxon>Araneomorphae</taxon>
        <taxon>Entelegynae</taxon>
        <taxon>Araneoidea</taxon>
        <taxon>Nephilidae</taxon>
        <taxon>Trichonephila</taxon>
    </lineage>
</organism>
<sequence length="92" mass="9920">MGTERNNRFKVEKGKEINVYRSWGCEVKGRAGVFEGRVRAVAMGAQRVINPDDIGVGPLELIGDKGVANPEGLIWESSCEEKDAIVTLTGGS</sequence>
<dbReference type="Proteomes" id="UP000887159">
    <property type="component" value="Unassembled WGS sequence"/>
</dbReference>
<dbReference type="EMBL" id="BMAU01021405">
    <property type="protein sequence ID" value="GFY32827.1"/>
    <property type="molecule type" value="Genomic_DNA"/>
</dbReference>
<accession>A0A8X6WD49</accession>
<name>A0A8X6WD49_TRICX</name>
<reference evidence="1" key="1">
    <citation type="submission" date="2020-08" db="EMBL/GenBank/DDBJ databases">
        <title>Multicomponent nature underlies the extraordinary mechanical properties of spider dragline silk.</title>
        <authorList>
            <person name="Kono N."/>
            <person name="Nakamura H."/>
            <person name="Mori M."/>
            <person name="Yoshida Y."/>
            <person name="Ohtoshi R."/>
            <person name="Malay A.D."/>
            <person name="Moran D.A.P."/>
            <person name="Tomita M."/>
            <person name="Numata K."/>
            <person name="Arakawa K."/>
        </authorList>
    </citation>
    <scope>NUCLEOTIDE SEQUENCE</scope>
</reference>
<evidence type="ECO:0000313" key="2">
    <source>
        <dbReference type="Proteomes" id="UP000887159"/>
    </source>
</evidence>
<proteinExistence type="predicted"/>
<protein>
    <submittedName>
        <fullName evidence="1">Uncharacterized protein</fullName>
    </submittedName>
</protein>
<keyword evidence="2" id="KW-1185">Reference proteome</keyword>
<dbReference type="AlphaFoldDB" id="A0A8X6WD49"/>